<protein>
    <submittedName>
        <fullName evidence="4">Inherit from COG: Methyltransferase</fullName>
    </submittedName>
</protein>
<dbReference type="PANTHER" id="PTHR34203">
    <property type="entry name" value="METHYLTRANSFERASE, FKBM FAMILY PROTEIN"/>
    <property type="match status" value="1"/>
</dbReference>
<reference evidence="4" key="1">
    <citation type="submission" date="2020-06" db="EMBL/GenBank/DDBJ databases">
        <authorList>
            <consortium name="Plant Systems Biology data submission"/>
        </authorList>
    </citation>
    <scope>NUCLEOTIDE SEQUENCE</scope>
    <source>
        <strain evidence="4">D6</strain>
    </source>
</reference>
<dbReference type="AlphaFoldDB" id="A0A9N8DIC9"/>
<dbReference type="OrthoDB" id="47202at2759"/>
<evidence type="ECO:0000313" key="4">
    <source>
        <dbReference type="EMBL" id="CAB9501299.1"/>
    </source>
</evidence>
<dbReference type="InterPro" id="IPR052514">
    <property type="entry name" value="SAM-dependent_MTase"/>
</dbReference>
<keyword evidence="2" id="KW-1133">Transmembrane helix</keyword>
<dbReference type="PANTHER" id="PTHR34203:SF13">
    <property type="entry name" value="EXPRESSED PROTEIN"/>
    <property type="match status" value="1"/>
</dbReference>
<dbReference type="Gene3D" id="3.40.50.150">
    <property type="entry name" value="Vaccinia Virus protein VP39"/>
    <property type="match status" value="1"/>
</dbReference>
<accession>A0A9N8DIC9</accession>
<feature type="domain" description="Methyltransferase FkbM" evidence="3">
    <location>
        <begin position="174"/>
        <end position="340"/>
    </location>
</feature>
<dbReference type="GO" id="GO:0008168">
    <property type="term" value="F:methyltransferase activity"/>
    <property type="evidence" value="ECO:0007669"/>
    <property type="project" value="UniProtKB-KW"/>
</dbReference>
<feature type="transmembrane region" description="Helical" evidence="2">
    <location>
        <begin position="12"/>
        <end position="29"/>
    </location>
</feature>
<dbReference type="NCBIfam" id="TIGR01444">
    <property type="entry name" value="fkbM_fam"/>
    <property type="match status" value="1"/>
</dbReference>
<keyword evidence="2" id="KW-0472">Membrane</keyword>
<evidence type="ECO:0000313" key="5">
    <source>
        <dbReference type="Proteomes" id="UP001153069"/>
    </source>
</evidence>
<keyword evidence="5" id="KW-1185">Reference proteome</keyword>
<feature type="region of interest" description="Disordered" evidence="1">
    <location>
        <begin position="60"/>
        <end position="84"/>
    </location>
</feature>
<dbReference type="EMBL" id="CAICTM010000103">
    <property type="protein sequence ID" value="CAB9501299.1"/>
    <property type="molecule type" value="Genomic_DNA"/>
</dbReference>
<comment type="caution">
    <text evidence="4">The sequence shown here is derived from an EMBL/GenBank/DDBJ whole genome shotgun (WGS) entry which is preliminary data.</text>
</comment>
<keyword evidence="4" id="KW-0808">Transferase</keyword>
<dbReference type="Pfam" id="PF05050">
    <property type="entry name" value="Methyltransf_21"/>
    <property type="match status" value="1"/>
</dbReference>
<name>A0A9N8DIC9_9STRA</name>
<organism evidence="4 5">
    <name type="scientific">Seminavis robusta</name>
    <dbReference type="NCBI Taxonomy" id="568900"/>
    <lineage>
        <taxon>Eukaryota</taxon>
        <taxon>Sar</taxon>
        <taxon>Stramenopiles</taxon>
        <taxon>Ochrophyta</taxon>
        <taxon>Bacillariophyta</taxon>
        <taxon>Bacillariophyceae</taxon>
        <taxon>Bacillariophycidae</taxon>
        <taxon>Naviculales</taxon>
        <taxon>Naviculaceae</taxon>
        <taxon>Seminavis</taxon>
    </lineage>
</organism>
<dbReference type="InterPro" id="IPR006342">
    <property type="entry name" value="FkbM_mtfrase"/>
</dbReference>
<dbReference type="GO" id="GO:0032259">
    <property type="term" value="P:methylation"/>
    <property type="evidence" value="ECO:0007669"/>
    <property type="project" value="UniProtKB-KW"/>
</dbReference>
<dbReference type="InterPro" id="IPR029063">
    <property type="entry name" value="SAM-dependent_MTases_sf"/>
</dbReference>
<gene>
    <name evidence="4" type="ORF">SEMRO_104_G053020.1</name>
</gene>
<sequence length="368" mass="41117">MTRGQLTRKKWIGTLPTLLVGVMLGYTVFSARFMPHISDPAGQSSRMTAWEGGPLSRPSYSHTLKASQERSKKSPSGSFLSKTSGPGWKMWDRSSVLFANMNLTCNWNDYRPFIRGEVAPAVPFCAHPLSDDHFVSNSIVKKGRHVECDGLPTLLARGQGNDASNKDSPIIYVDVGANIGTCVMQMLLTTNATILAFEPHPYNLFVMTSTFMRLDETLRDRIHLFPIALGAESAESTIHMASDNRGHAVVSKVIKINNRATFLPPMPIRVEPLDSIVHDGTRVHLMKMDAQGFECYIFDGMKRVLRTSRVVFFELEKKVLNGFERCSPQVLWDKFMQLGFQMHVGGPNRKATTEMPEKGKINIVALKL</sequence>
<dbReference type="Proteomes" id="UP001153069">
    <property type="component" value="Unassembled WGS sequence"/>
</dbReference>
<evidence type="ECO:0000259" key="3">
    <source>
        <dbReference type="Pfam" id="PF05050"/>
    </source>
</evidence>
<proteinExistence type="predicted"/>
<dbReference type="SUPFAM" id="SSF53335">
    <property type="entry name" value="S-adenosyl-L-methionine-dependent methyltransferases"/>
    <property type="match status" value="1"/>
</dbReference>
<evidence type="ECO:0000256" key="2">
    <source>
        <dbReference type="SAM" id="Phobius"/>
    </source>
</evidence>
<evidence type="ECO:0000256" key="1">
    <source>
        <dbReference type="SAM" id="MobiDB-lite"/>
    </source>
</evidence>
<keyword evidence="4" id="KW-0489">Methyltransferase</keyword>
<keyword evidence="2" id="KW-0812">Transmembrane</keyword>
<feature type="compositionally biased region" description="Polar residues" evidence="1">
    <location>
        <begin position="74"/>
        <end position="84"/>
    </location>
</feature>